<evidence type="ECO:0000313" key="2">
    <source>
        <dbReference type="Proteomes" id="UP000241964"/>
    </source>
</evidence>
<keyword evidence="2" id="KW-1185">Reference proteome</keyword>
<name>A0A2P8GEV7_9BACT</name>
<dbReference type="AlphaFoldDB" id="A0A2P8GEV7"/>
<sequence>MKIERQNEDIVIRLNASLINMEEVQKLTSYFRFIESNAQNNGTEEQAAELAREVHSIWWAENGGRLSANLKFE</sequence>
<dbReference type="Proteomes" id="UP000241964">
    <property type="component" value="Unassembled WGS sequence"/>
</dbReference>
<reference evidence="1 2" key="1">
    <citation type="submission" date="2018-03" db="EMBL/GenBank/DDBJ databases">
        <title>Genomic Encyclopedia of Archaeal and Bacterial Type Strains, Phase II (KMG-II): from individual species to whole genera.</title>
        <authorList>
            <person name="Goeker M."/>
        </authorList>
    </citation>
    <scope>NUCLEOTIDE SEQUENCE [LARGE SCALE GENOMIC DNA]</scope>
    <source>
        <strain evidence="1 2">DSM 29057</strain>
    </source>
</reference>
<gene>
    <name evidence="1" type="ORF">CLV60_102208</name>
</gene>
<evidence type="ECO:0000313" key="1">
    <source>
        <dbReference type="EMBL" id="PSL32493.1"/>
    </source>
</evidence>
<dbReference type="EMBL" id="PYAS01000002">
    <property type="protein sequence ID" value="PSL32493.1"/>
    <property type="molecule type" value="Genomic_DNA"/>
</dbReference>
<dbReference type="RefSeq" id="WP_106594140.1">
    <property type="nucleotide sequence ID" value="NZ_PYAS01000002.1"/>
</dbReference>
<dbReference type="OrthoDB" id="1122968at2"/>
<proteinExistence type="predicted"/>
<organism evidence="1 2">
    <name type="scientific">Dyadobacter jiangsuensis</name>
    <dbReference type="NCBI Taxonomy" id="1591085"/>
    <lineage>
        <taxon>Bacteria</taxon>
        <taxon>Pseudomonadati</taxon>
        <taxon>Bacteroidota</taxon>
        <taxon>Cytophagia</taxon>
        <taxon>Cytophagales</taxon>
        <taxon>Spirosomataceae</taxon>
        <taxon>Dyadobacter</taxon>
    </lineage>
</organism>
<comment type="caution">
    <text evidence="1">The sequence shown here is derived from an EMBL/GenBank/DDBJ whole genome shotgun (WGS) entry which is preliminary data.</text>
</comment>
<protein>
    <submittedName>
        <fullName evidence="1">Uncharacterized protein</fullName>
    </submittedName>
</protein>
<accession>A0A2P8GEV7</accession>